<dbReference type="PANTHER" id="PTHR32089:SF112">
    <property type="entry name" value="LYSOZYME-LIKE PROTEIN-RELATED"/>
    <property type="match status" value="1"/>
</dbReference>
<dbReference type="SUPFAM" id="SSF58104">
    <property type="entry name" value="Methyl-accepting chemotaxis protein (MCP) signaling domain"/>
    <property type="match status" value="1"/>
</dbReference>
<evidence type="ECO:0000256" key="1">
    <source>
        <dbReference type="ARBA" id="ARBA00004236"/>
    </source>
</evidence>
<evidence type="ECO:0000259" key="10">
    <source>
        <dbReference type="PROSITE" id="PS50885"/>
    </source>
</evidence>
<keyword evidence="4 6" id="KW-0807">Transducer</keyword>
<evidence type="ECO:0000256" key="7">
    <source>
        <dbReference type="SAM" id="Coils"/>
    </source>
</evidence>
<reference evidence="11 12" key="1">
    <citation type="submission" date="2023-06" db="EMBL/GenBank/DDBJ databases">
        <title>Aquibacillus rhizosphaerae LR5S19.</title>
        <authorList>
            <person name="Sun J.-Q."/>
        </authorList>
    </citation>
    <scope>NUCLEOTIDE SEQUENCE [LARGE SCALE GENOMIC DNA]</scope>
    <source>
        <strain evidence="11 12">LR5S19</strain>
    </source>
</reference>
<evidence type="ECO:0000256" key="8">
    <source>
        <dbReference type="SAM" id="Phobius"/>
    </source>
</evidence>
<dbReference type="Gene3D" id="1.10.287.950">
    <property type="entry name" value="Methyl-accepting chemotaxis protein"/>
    <property type="match status" value="1"/>
</dbReference>
<feature type="domain" description="HAMP" evidence="10">
    <location>
        <begin position="202"/>
        <end position="255"/>
    </location>
</feature>
<keyword evidence="8" id="KW-1133">Transmembrane helix</keyword>
<dbReference type="CDD" id="cd06225">
    <property type="entry name" value="HAMP"/>
    <property type="match status" value="1"/>
</dbReference>
<dbReference type="InterPro" id="IPR003660">
    <property type="entry name" value="HAMP_dom"/>
</dbReference>
<dbReference type="PROSITE" id="PS50885">
    <property type="entry name" value="HAMP"/>
    <property type="match status" value="1"/>
</dbReference>
<protein>
    <submittedName>
        <fullName evidence="11">Methyl-accepting chemotaxis protein</fullName>
    </submittedName>
</protein>
<accession>A0ABT7LBH0</accession>
<evidence type="ECO:0000313" key="12">
    <source>
        <dbReference type="Proteomes" id="UP001235343"/>
    </source>
</evidence>
<evidence type="ECO:0000256" key="6">
    <source>
        <dbReference type="PROSITE-ProRule" id="PRU00284"/>
    </source>
</evidence>
<comment type="subcellular location">
    <subcellularLocation>
        <location evidence="1">Cell membrane</location>
    </subcellularLocation>
</comment>
<organism evidence="11 12">
    <name type="scientific">Aquibacillus rhizosphaerae</name>
    <dbReference type="NCBI Taxonomy" id="3051431"/>
    <lineage>
        <taxon>Bacteria</taxon>
        <taxon>Bacillati</taxon>
        <taxon>Bacillota</taxon>
        <taxon>Bacilli</taxon>
        <taxon>Bacillales</taxon>
        <taxon>Bacillaceae</taxon>
        <taxon>Aquibacillus</taxon>
    </lineage>
</organism>
<dbReference type="InterPro" id="IPR004089">
    <property type="entry name" value="MCPsignal_dom"/>
</dbReference>
<evidence type="ECO:0000256" key="3">
    <source>
        <dbReference type="ARBA" id="ARBA00023136"/>
    </source>
</evidence>
<dbReference type="EMBL" id="JASTZU010000063">
    <property type="protein sequence ID" value="MDL4843211.1"/>
    <property type="molecule type" value="Genomic_DNA"/>
</dbReference>
<feature type="domain" description="Methyl-accepting transducer" evidence="9">
    <location>
        <begin position="274"/>
        <end position="510"/>
    </location>
</feature>
<dbReference type="Pfam" id="PF00672">
    <property type="entry name" value="HAMP"/>
    <property type="match status" value="1"/>
</dbReference>
<dbReference type="Pfam" id="PF00015">
    <property type="entry name" value="MCPsignal"/>
    <property type="match status" value="1"/>
</dbReference>
<proteinExistence type="inferred from homology"/>
<dbReference type="Proteomes" id="UP001235343">
    <property type="component" value="Unassembled WGS sequence"/>
</dbReference>
<dbReference type="SMART" id="SM00283">
    <property type="entry name" value="MA"/>
    <property type="match status" value="1"/>
</dbReference>
<dbReference type="PROSITE" id="PS50111">
    <property type="entry name" value="CHEMOTAXIS_TRANSDUC_2"/>
    <property type="match status" value="1"/>
</dbReference>
<keyword evidence="7" id="KW-0175">Coiled coil</keyword>
<dbReference type="RefSeq" id="WP_285934509.1">
    <property type="nucleotide sequence ID" value="NZ_JASTZU010000063.1"/>
</dbReference>
<dbReference type="PRINTS" id="PR00260">
    <property type="entry name" value="CHEMTRNSDUCR"/>
</dbReference>
<evidence type="ECO:0000256" key="4">
    <source>
        <dbReference type="ARBA" id="ARBA00023224"/>
    </source>
</evidence>
<dbReference type="CDD" id="cd11386">
    <property type="entry name" value="MCP_signal"/>
    <property type="match status" value="1"/>
</dbReference>
<comment type="similarity">
    <text evidence="5">Belongs to the methyl-accepting chemotaxis (MCP) protein family.</text>
</comment>
<keyword evidence="2" id="KW-1003">Cell membrane</keyword>
<dbReference type="SMART" id="SM00304">
    <property type="entry name" value="HAMP"/>
    <property type="match status" value="1"/>
</dbReference>
<evidence type="ECO:0000256" key="2">
    <source>
        <dbReference type="ARBA" id="ARBA00022475"/>
    </source>
</evidence>
<dbReference type="InterPro" id="IPR004090">
    <property type="entry name" value="Chemotax_Me-accpt_rcpt"/>
</dbReference>
<keyword evidence="12" id="KW-1185">Reference proteome</keyword>
<evidence type="ECO:0000313" key="11">
    <source>
        <dbReference type="EMBL" id="MDL4843211.1"/>
    </source>
</evidence>
<sequence>MKSIRTKLLVGFGIILVLVLIMSAITIYNTNNANKLSEKMIMKDMEELLLYEELRFNVADRIAVTRGYLLYGDIELKEKFYSYMEQSKEIEEQLLSYSSQANLAKTTEIVEKNSAWGDYTDQQVYGTYETDRELANELNKDAREEAEELMSLLQVQVEDKNKLVHDMGDNILLNGKVTNTSNLVVTAIVLIASVIIALVVAKIIINPILVVVTRLQEVAKGDFSGDEIITKSKDEVGLLTNTMNDMVKGLRNLIERVRYTSEQVAASSEQLTASAEETSKATEQITTAVQEVSVGSEKQVDSINKTSEIVTEISKGMDQVAISITSVADLSIETNTKSAEGNEVVGRTIKQMSDVKEQVKNTSLVVNALGTKSSEIGQIVELITEIANQTNLLALNAAIEAARAGEHGKGFAVVADEVRKLAEQSGDAAGQISRLIGEIQTESIRAVDSMDAGSKSVEDGLQMVHQTGNSFNEIAKMIEDISSQSQEVSAIVEQVNAGSEEMVQTIETVANVSEQSAANAQNVAASTEEQLGSMEEITASAESLSQMAEELQDLVKRFKI</sequence>
<keyword evidence="3 8" id="KW-0472">Membrane</keyword>
<feature type="transmembrane region" description="Helical" evidence="8">
    <location>
        <begin position="183"/>
        <end position="205"/>
    </location>
</feature>
<evidence type="ECO:0000259" key="9">
    <source>
        <dbReference type="PROSITE" id="PS50111"/>
    </source>
</evidence>
<evidence type="ECO:0000256" key="5">
    <source>
        <dbReference type="ARBA" id="ARBA00029447"/>
    </source>
</evidence>
<comment type="caution">
    <text evidence="11">The sequence shown here is derived from an EMBL/GenBank/DDBJ whole genome shotgun (WGS) entry which is preliminary data.</text>
</comment>
<feature type="coiled-coil region" evidence="7">
    <location>
        <begin position="128"/>
        <end position="163"/>
    </location>
</feature>
<gene>
    <name evidence="11" type="ORF">QQS35_22495</name>
</gene>
<dbReference type="PANTHER" id="PTHR32089">
    <property type="entry name" value="METHYL-ACCEPTING CHEMOTAXIS PROTEIN MCPB"/>
    <property type="match status" value="1"/>
</dbReference>
<keyword evidence="8" id="KW-0812">Transmembrane</keyword>
<name>A0ABT7LBH0_9BACI</name>